<name>A0A8S4R677_9NEOP</name>
<evidence type="ECO:0000313" key="2">
    <source>
        <dbReference type="Proteomes" id="UP000838756"/>
    </source>
</evidence>
<comment type="caution">
    <text evidence="1">The sequence shown here is derived from an EMBL/GenBank/DDBJ whole genome shotgun (WGS) entry which is preliminary data.</text>
</comment>
<proteinExistence type="predicted"/>
<dbReference type="Proteomes" id="UP000838756">
    <property type="component" value="Unassembled WGS sequence"/>
</dbReference>
<sequence length="85" mass="9058">MVVRLSHPAASSHLLLLSGWRSSETALTDSRSHLPLQNTSAPTAIGPTTVMTRPLPLQLAYPLSDVGDLGFPTDLVVANSIPKRD</sequence>
<keyword evidence="2" id="KW-1185">Reference proteome</keyword>
<dbReference type="EMBL" id="CAKXAJ010024705">
    <property type="protein sequence ID" value="CAH2229232.1"/>
    <property type="molecule type" value="Genomic_DNA"/>
</dbReference>
<dbReference type="OrthoDB" id="7473166at2759"/>
<reference evidence="1" key="1">
    <citation type="submission" date="2022-03" db="EMBL/GenBank/DDBJ databases">
        <authorList>
            <person name="Lindestad O."/>
        </authorList>
    </citation>
    <scope>NUCLEOTIDE SEQUENCE</scope>
</reference>
<accession>A0A8S4R677</accession>
<dbReference type="AlphaFoldDB" id="A0A8S4R677"/>
<protein>
    <submittedName>
        <fullName evidence="1">Jg6739 protein</fullName>
    </submittedName>
</protein>
<evidence type="ECO:0000313" key="1">
    <source>
        <dbReference type="EMBL" id="CAH2229232.1"/>
    </source>
</evidence>
<gene>
    <name evidence="1" type="primary">jg6739</name>
    <name evidence="1" type="ORF">PAEG_LOCUS8715</name>
</gene>
<organism evidence="1 2">
    <name type="scientific">Pararge aegeria aegeria</name>
    <dbReference type="NCBI Taxonomy" id="348720"/>
    <lineage>
        <taxon>Eukaryota</taxon>
        <taxon>Metazoa</taxon>
        <taxon>Ecdysozoa</taxon>
        <taxon>Arthropoda</taxon>
        <taxon>Hexapoda</taxon>
        <taxon>Insecta</taxon>
        <taxon>Pterygota</taxon>
        <taxon>Neoptera</taxon>
        <taxon>Endopterygota</taxon>
        <taxon>Lepidoptera</taxon>
        <taxon>Glossata</taxon>
        <taxon>Ditrysia</taxon>
        <taxon>Papilionoidea</taxon>
        <taxon>Nymphalidae</taxon>
        <taxon>Satyrinae</taxon>
        <taxon>Satyrini</taxon>
        <taxon>Parargina</taxon>
        <taxon>Pararge</taxon>
    </lineage>
</organism>